<dbReference type="RefSeq" id="WP_004161447.1">
    <property type="nucleotide sequence ID" value="NZ_HE973351.1"/>
</dbReference>
<dbReference type="InterPro" id="IPR029063">
    <property type="entry name" value="SAM-dependent_MTases_sf"/>
</dbReference>
<comment type="caution">
    <text evidence="2">The sequence shown here is derived from an EMBL/GenBank/DDBJ whole genome shotgun (WGS) entry which is preliminary data.</text>
</comment>
<dbReference type="InterPro" id="IPR052514">
    <property type="entry name" value="SAM-dependent_MTase"/>
</dbReference>
<protein>
    <recommendedName>
        <fullName evidence="1">Methyltransferase FkbM domain-containing protein</fullName>
    </recommendedName>
</protein>
<dbReference type="EMBL" id="CAIM01000185">
    <property type="protein sequence ID" value="CCI17307.1"/>
    <property type="molecule type" value="Genomic_DNA"/>
</dbReference>
<dbReference type="SUPFAM" id="SSF53335">
    <property type="entry name" value="S-adenosyl-L-methionine-dependent methyltransferases"/>
    <property type="match status" value="1"/>
</dbReference>
<name>I4H5I3_MICAE</name>
<proteinExistence type="predicted"/>
<dbReference type="HOGENOM" id="CLU_939454_0_0_3"/>
<dbReference type="Gene3D" id="3.40.50.150">
    <property type="entry name" value="Vaccinia Virus protein VP39"/>
    <property type="match status" value="1"/>
</dbReference>
<evidence type="ECO:0000259" key="1">
    <source>
        <dbReference type="Pfam" id="PF05050"/>
    </source>
</evidence>
<accession>I4H5I3</accession>
<reference evidence="2 3" key="1">
    <citation type="submission" date="2012-04" db="EMBL/GenBank/DDBJ databases">
        <authorList>
            <person name="Genoscope - CEA"/>
        </authorList>
    </citation>
    <scope>NUCLEOTIDE SEQUENCE [LARGE SCALE GENOMIC DNA]</scope>
    <source>
        <strain evidence="2 3">9807</strain>
    </source>
</reference>
<dbReference type="PANTHER" id="PTHR34203:SF15">
    <property type="entry name" value="SLL1173 PROTEIN"/>
    <property type="match status" value="1"/>
</dbReference>
<dbReference type="Proteomes" id="UP000003613">
    <property type="component" value="Unassembled WGS sequence"/>
</dbReference>
<dbReference type="InterPro" id="IPR006342">
    <property type="entry name" value="FkbM_mtfrase"/>
</dbReference>
<evidence type="ECO:0000313" key="2">
    <source>
        <dbReference type="EMBL" id="CCI17307.1"/>
    </source>
</evidence>
<feature type="domain" description="Methyltransferase FkbM" evidence="1">
    <location>
        <begin position="51"/>
        <end position="219"/>
    </location>
</feature>
<organism evidence="2 3">
    <name type="scientific">Microcystis aeruginosa PCC 9807</name>
    <dbReference type="NCBI Taxonomy" id="1160283"/>
    <lineage>
        <taxon>Bacteria</taxon>
        <taxon>Bacillati</taxon>
        <taxon>Cyanobacteriota</taxon>
        <taxon>Cyanophyceae</taxon>
        <taxon>Oscillatoriophycideae</taxon>
        <taxon>Chroococcales</taxon>
        <taxon>Microcystaceae</taxon>
        <taxon>Microcystis</taxon>
    </lineage>
</organism>
<gene>
    <name evidence="2" type="ORF">MICAF_2650005</name>
</gene>
<dbReference type="PANTHER" id="PTHR34203">
    <property type="entry name" value="METHYLTRANSFERASE, FKBM FAMILY PROTEIN"/>
    <property type="match status" value="1"/>
</dbReference>
<dbReference type="AlphaFoldDB" id="I4H5I3"/>
<dbReference type="NCBIfam" id="TIGR01444">
    <property type="entry name" value="fkbM_fam"/>
    <property type="match status" value="1"/>
</dbReference>
<sequence>MSTELIKTIYGDMYGFQGDFITKRLKQLGAHERNDLAMVMSFLGEGDTVLDVGGNIGTFAIPVALKVGETGKVYTFEGNQQTYSVLSQNIAINHLENRIQAINAIITSISGNYVLMDISPTHKGGCYFQLAEQPSHQLSDSLELPCTALDDWWKTVNQPQISLIKVDVEGADLNVLNSAREVIKRDKPIIFVEINAKALSRYGHSVKDVEEFLLGFGYHLFRNIDLKNSGTSDEYTMGRLSHLSEGFLYKDGHYNVLAIYPQSDRYPLSLNYKGSLYTTLYLLFKKFKGFIKGKIQ</sequence>
<dbReference type="Pfam" id="PF05050">
    <property type="entry name" value="Methyltransf_21"/>
    <property type="match status" value="1"/>
</dbReference>
<evidence type="ECO:0000313" key="3">
    <source>
        <dbReference type="Proteomes" id="UP000003613"/>
    </source>
</evidence>